<feature type="compositionally biased region" description="Basic residues" evidence="1">
    <location>
        <begin position="1"/>
        <end position="14"/>
    </location>
</feature>
<feature type="compositionally biased region" description="Low complexity" evidence="1">
    <location>
        <begin position="15"/>
        <end position="24"/>
    </location>
</feature>
<evidence type="ECO:0000313" key="2">
    <source>
        <dbReference type="EMBL" id="KNE69658.1"/>
    </source>
</evidence>
<dbReference type="AlphaFoldDB" id="A0A0L0T4B4"/>
<accession>A0A0L0T4B4</accession>
<protein>
    <submittedName>
        <fullName evidence="2">Uncharacterized protein</fullName>
    </submittedName>
</protein>
<organism evidence="2 3">
    <name type="scientific">Allomyces macrogynus (strain ATCC 38327)</name>
    <name type="common">Allomyces javanicus var. macrogynus</name>
    <dbReference type="NCBI Taxonomy" id="578462"/>
    <lineage>
        <taxon>Eukaryota</taxon>
        <taxon>Fungi</taxon>
        <taxon>Fungi incertae sedis</taxon>
        <taxon>Blastocladiomycota</taxon>
        <taxon>Blastocladiomycetes</taxon>
        <taxon>Blastocladiales</taxon>
        <taxon>Blastocladiaceae</taxon>
        <taxon>Allomyces</taxon>
    </lineage>
</organism>
<feature type="compositionally biased region" description="Basic residues" evidence="1">
    <location>
        <begin position="33"/>
        <end position="45"/>
    </location>
</feature>
<name>A0A0L0T4B4_ALLM3</name>
<evidence type="ECO:0000256" key="1">
    <source>
        <dbReference type="SAM" id="MobiDB-lite"/>
    </source>
</evidence>
<reference evidence="3" key="2">
    <citation type="submission" date="2009-11" db="EMBL/GenBank/DDBJ databases">
        <title>The Genome Sequence of Allomyces macrogynus strain ATCC 38327.</title>
        <authorList>
            <consortium name="The Broad Institute Genome Sequencing Platform"/>
            <person name="Russ C."/>
            <person name="Cuomo C."/>
            <person name="Shea T."/>
            <person name="Young S.K."/>
            <person name="Zeng Q."/>
            <person name="Koehrsen M."/>
            <person name="Haas B."/>
            <person name="Borodovsky M."/>
            <person name="Guigo R."/>
            <person name="Alvarado L."/>
            <person name="Berlin A."/>
            <person name="Borenstein D."/>
            <person name="Chen Z."/>
            <person name="Engels R."/>
            <person name="Freedman E."/>
            <person name="Gellesch M."/>
            <person name="Goldberg J."/>
            <person name="Griggs A."/>
            <person name="Gujja S."/>
            <person name="Heiman D."/>
            <person name="Hepburn T."/>
            <person name="Howarth C."/>
            <person name="Jen D."/>
            <person name="Larson L."/>
            <person name="Lewis B."/>
            <person name="Mehta T."/>
            <person name="Park D."/>
            <person name="Pearson M."/>
            <person name="Roberts A."/>
            <person name="Saif S."/>
            <person name="Shenoy N."/>
            <person name="Sisk P."/>
            <person name="Stolte C."/>
            <person name="Sykes S."/>
            <person name="Walk T."/>
            <person name="White J."/>
            <person name="Yandava C."/>
            <person name="Burger G."/>
            <person name="Gray M.W."/>
            <person name="Holland P.W.H."/>
            <person name="King N."/>
            <person name="Lang F.B.F."/>
            <person name="Roger A.J."/>
            <person name="Ruiz-Trillo I."/>
            <person name="Lander E."/>
            <person name="Nusbaum C."/>
        </authorList>
    </citation>
    <scope>NUCLEOTIDE SEQUENCE [LARGE SCALE GENOMIC DNA]</scope>
    <source>
        <strain evidence="3">ATCC 38327</strain>
    </source>
</reference>
<feature type="region of interest" description="Disordered" evidence="1">
    <location>
        <begin position="1"/>
        <end position="62"/>
    </location>
</feature>
<dbReference type="SUPFAM" id="SSF51197">
    <property type="entry name" value="Clavaminate synthase-like"/>
    <property type="match status" value="1"/>
</dbReference>
<sequence length="135" mass="14554">MARTKKNKPGRNKKAAAAAASSSAAPPPPASRPAKKPKLAHKPKLHVPSIPSHYNGFHPPSAGWQVPRVPASLITPESFFTEFIAKRQPCIITGDTSVLDETTRAKWRDLTYLAQVAGTQRILVEEKGPAGEHCS</sequence>
<dbReference type="Gene3D" id="2.60.120.650">
    <property type="entry name" value="Cupin"/>
    <property type="match status" value="1"/>
</dbReference>
<dbReference type="VEuPathDB" id="FungiDB:AMAG_14213"/>
<reference evidence="2 3" key="1">
    <citation type="submission" date="2009-11" db="EMBL/GenBank/DDBJ databases">
        <title>Annotation of Allomyces macrogynus ATCC 38327.</title>
        <authorList>
            <consortium name="The Broad Institute Genome Sequencing Platform"/>
            <person name="Russ C."/>
            <person name="Cuomo C."/>
            <person name="Burger G."/>
            <person name="Gray M.W."/>
            <person name="Holland P.W.H."/>
            <person name="King N."/>
            <person name="Lang F.B.F."/>
            <person name="Roger A.J."/>
            <person name="Ruiz-Trillo I."/>
            <person name="Young S.K."/>
            <person name="Zeng Q."/>
            <person name="Gargeya S."/>
            <person name="Fitzgerald M."/>
            <person name="Haas B."/>
            <person name="Abouelleil A."/>
            <person name="Alvarado L."/>
            <person name="Arachchi H.M."/>
            <person name="Berlin A."/>
            <person name="Chapman S.B."/>
            <person name="Gearin G."/>
            <person name="Goldberg J."/>
            <person name="Griggs A."/>
            <person name="Gujja S."/>
            <person name="Hansen M."/>
            <person name="Heiman D."/>
            <person name="Howarth C."/>
            <person name="Larimer J."/>
            <person name="Lui A."/>
            <person name="MacDonald P.J.P."/>
            <person name="McCowen C."/>
            <person name="Montmayeur A."/>
            <person name="Murphy C."/>
            <person name="Neiman D."/>
            <person name="Pearson M."/>
            <person name="Priest M."/>
            <person name="Roberts A."/>
            <person name="Saif S."/>
            <person name="Shea T."/>
            <person name="Sisk P."/>
            <person name="Stolte C."/>
            <person name="Sykes S."/>
            <person name="Wortman J."/>
            <person name="Nusbaum C."/>
            <person name="Birren B."/>
        </authorList>
    </citation>
    <scope>NUCLEOTIDE SEQUENCE [LARGE SCALE GENOMIC DNA]</scope>
    <source>
        <strain evidence="2 3">ATCC 38327</strain>
    </source>
</reference>
<evidence type="ECO:0000313" key="3">
    <source>
        <dbReference type="Proteomes" id="UP000054350"/>
    </source>
</evidence>
<gene>
    <name evidence="2" type="ORF">AMAG_14213</name>
</gene>
<dbReference type="Proteomes" id="UP000054350">
    <property type="component" value="Unassembled WGS sequence"/>
</dbReference>
<dbReference type="EMBL" id="GG745361">
    <property type="protein sequence ID" value="KNE69658.1"/>
    <property type="molecule type" value="Genomic_DNA"/>
</dbReference>
<keyword evidence="3" id="KW-1185">Reference proteome</keyword>
<dbReference type="OrthoDB" id="415358at2759"/>
<proteinExistence type="predicted"/>